<dbReference type="EMBL" id="MN739604">
    <property type="protein sequence ID" value="QHT15262.1"/>
    <property type="molecule type" value="Genomic_DNA"/>
</dbReference>
<dbReference type="InterPro" id="IPR029063">
    <property type="entry name" value="SAM-dependent_MTases_sf"/>
</dbReference>
<reference evidence="1" key="1">
    <citation type="journal article" date="2020" name="Nature">
        <title>Giant virus diversity and host interactions through global metagenomics.</title>
        <authorList>
            <person name="Schulz F."/>
            <person name="Roux S."/>
            <person name="Paez-Espino D."/>
            <person name="Jungbluth S."/>
            <person name="Walsh D.A."/>
            <person name="Denef V.J."/>
            <person name="McMahon K.D."/>
            <person name="Konstantinidis K.T."/>
            <person name="Eloe-Fadrosh E.A."/>
            <person name="Kyrpides N.C."/>
            <person name="Woyke T."/>
        </authorList>
    </citation>
    <scope>NUCLEOTIDE SEQUENCE</scope>
    <source>
        <strain evidence="1">GVMAG-M-3300023174-144</strain>
    </source>
</reference>
<organism evidence="1">
    <name type="scientific">viral metagenome</name>
    <dbReference type="NCBI Taxonomy" id="1070528"/>
    <lineage>
        <taxon>unclassified sequences</taxon>
        <taxon>metagenomes</taxon>
        <taxon>organismal metagenomes</taxon>
    </lineage>
</organism>
<dbReference type="Gene3D" id="3.40.50.150">
    <property type="entry name" value="Vaccinia Virus protein VP39"/>
    <property type="match status" value="1"/>
</dbReference>
<dbReference type="SUPFAM" id="SSF53335">
    <property type="entry name" value="S-adenosyl-L-methionine-dependent methyltransferases"/>
    <property type="match status" value="1"/>
</dbReference>
<evidence type="ECO:0000313" key="1">
    <source>
        <dbReference type="EMBL" id="QHT15262.1"/>
    </source>
</evidence>
<proteinExistence type="predicted"/>
<protein>
    <recommendedName>
        <fullName evidence="2">Methyltransferase</fullName>
    </recommendedName>
</protein>
<dbReference type="Pfam" id="PF13578">
    <property type="entry name" value="Methyltransf_24"/>
    <property type="match status" value="1"/>
</dbReference>
<accession>A0A6C0DFV0</accession>
<dbReference type="AlphaFoldDB" id="A0A6C0DFV0"/>
<evidence type="ECO:0008006" key="2">
    <source>
        <dbReference type="Google" id="ProtNLM"/>
    </source>
</evidence>
<sequence length="212" mass="24641">MILNFTKKFIIDSTADFLRDNQKITVYPDICEGPGVEHYFFLASLGLQLENKKIIEFGTHYGRSAYILEYGNRKKNNNNNIITYDIKNLLIDGIFENTGIDYRIEDLFDPINRENNKEHILSSDILFIDIDPHEGVMEYDMYVWLKQNDYKGIIIFDDIHLGPGHMGVTTGNSMTQFWDKVDDNYKIDLTHVGHWSGTGLVCFHLENHEIIL</sequence>
<name>A0A6C0DFV0_9ZZZZ</name>